<dbReference type="AlphaFoldDB" id="A0A4Y3RK02"/>
<dbReference type="Proteomes" id="UP000315226">
    <property type="component" value="Unassembled WGS sequence"/>
</dbReference>
<gene>
    <name evidence="2" type="ORF">SGA01_37660</name>
</gene>
<accession>A0A4Y3RK02</accession>
<feature type="compositionally biased region" description="Basic and acidic residues" evidence="1">
    <location>
        <begin position="1"/>
        <end position="12"/>
    </location>
</feature>
<sequence>MGRMGEEIRQVREGWMSGDRFGEVKGATTATGSMPRRATDPAKGAGRAR</sequence>
<evidence type="ECO:0000313" key="3">
    <source>
        <dbReference type="Proteomes" id="UP000315226"/>
    </source>
</evidence>
<reference evidence="2 3" key="1">
    <citation type="submission" date="2019-06" db="EMBL/GenBank/DDBJ databases">
        <title>Whole genome shotgun sequence of Streptomyces gardneri NBRC 12865.</title>
        <authorList>
            <person name="Hosoyama A."/>
            <person name="Uohara A."/>
            <person name="Ohji S."/>
            <person name="Ichikawa N."/>
        </authorList>
    </citation>
    <scope>NUCLEOTIDE SEQUENCE [LARGE SCALE GENOMIC DNA]</scope>
    <source>
        <strain evidence="2 3">NBRC 12865</strain>
    </source>
</reference>
<comment type="caution">
    <text evidence="2">The sequence shown here is derived from an EMBL/GenBank/DDBJ whole genome shotgun (WGS) entry which is preliminary data.</text>
</comment>
<keyword evidence="3" id="KW-1185">Reference proteome</keyword>
<evidence type="ECO:0000313" key="2">
    <source>
        <dbReference type="EMBL" id="GEB58161.1"/>
    </source>
</evidence>
<dbReference type="EMBL" id="BJMN01000023">
    <property type="protein sequence ID" value="GEB58161.1"/>
    <property type="molecule type" value="Genomic_DNA"/>
</dbReference>
<name>A0A4Y3RK02_9ACTN</name>
<protein>
    <submittedName>
        <fullName evidence="2">Uncharacterized protein</fullName>
    </submittedName>
</protein>
<evidence type="ECO:0000256" key="1">
    <source>
        <dbReference type="SAM" id="MobiDB-lite"/>
    </source>
</evidence>
<proteinExistence type="predicted"/>
<organism evidence="2 3">
    <name type="scientific">Streptomyces gardneri</name>
    <dbReference type="NCBI Taxonomy" id="66892"/>
    <lineage>
        <taxon>Bacteria</taxon>
        <taxon>Bacillati</taxon>
        <taxon>Actinomycetota</taxon>
        <taxon>Actinomycetes</taxon>
        <taxon>Kitasatosporales</taxon>
        <taxon>Streptomycetaceae</taxon>
        <taxon>Streptomyces</taxon>
    </lineage>
</organism>
<feature type="region of interest" description="Disordered" evidence="1">
    <location>
        <begin position="1"/>
        <end position="49"/>
    </location>
</feature>